<dbReference type="InterPro" id="IPR045768">
    <property type="entry name" value="SpoIIE_N"/>
</dbReference>
<evidence type="ECO:0000313" key="4">
    <source>
        <dbReference type="EMBL" id="HJB42841.1"/>
    </source>
</evidence>
<feature type="transmembrane region" description="Helical" evidence="2">
    <location>
        <begin position="114"/>
        <end position="135"/>
    </location>
</feature>
<protein>
    <submittedName>
        <fullName evidence="4">SpoIIE family protein phosphatase</fullName>
    </submittedName>
</protein>
<dbReference type="EMBL" id="DWYG01000173">
    <property type="protein sequence ID" value="HJB42841.1"/>
    <property type="molecule type" value="Genomic_DNA"/>
</dbReference>
<evidence type="ECO:0000256" key="2">
    <source>
        <dbReference type="SAM" id="Phobius"/>
    </source>
</evidence>
<keyword evidence="2" id="KW-0812">Transmembrane</keyword>
<evidence type="ECO:0000256" key="1">
    <source>
        <dbReference type="SAM" id="MobiDB-lite"/>
    </source>
</evidence>
<dbReference type="PANTHER" id="PTHR35801:SF1">
    <property type="entry name" value="PHOSPHOSERINE PHOSPHATASE RSBX"/>
    <property type="match status" value="1"/>
</dbReference>
<feature type="transmembrane region" description="Helical" evidence="2">
    <location>
        <begin position="141"/>
        <end position="161"/>
    </location>
</feature>
<keyword evidence="2" id="KW-1133">Transmembrane helix</keyword>
<dbReference type="Pfam" id="PF19732">
    <property type="entry name" value="SpoIIE_N"/>
    <property type="match status" value="1"/>
</dbReference>
<dbReference type="AlphaFoldDB" id="A0A9D2M8U9"/>
<comment type="caution">
    <text evidence="4">The sequence shown here is derived from an EMBL/GenBank/DDBJ whole genome shotgun (WGS) entry which is preliminary data.</text>
</comment>
<reference evidence="4" key="2">
    <citation type="submission" date="2021-04" db="EMBL/GenBank/DDBJ databases">
        <authorList>
            <person name="Gilroy R."/>
        </authorList>
    </citation>
    <scope>NUCLEOTIDE SEQUENCE</scope>
    <source>
        <strain evidence="4">ChiBcec8-13705</strain>
    </source>
</reference>
<feature type="transmembrane region" description="Helical" evidence="2">
    <location>
        <begin position="59"/>
        <end position="83"/>
    </location>
</feature>
<dbReference type="Pfam" id="PF07228">
    <property type="entry name" value="SpoIIE"/>
    <property type="match status" value="1"/>
</dbReference>
<evidence type="ECO:0000313" key="5">
    <source>
        <dbReference type="Proteomes" id="UP000886803"/>
    </source>
</evidence>
<feature type="domain" description="PPM-type phosphatase" evidence="3">
    <location>
        <begin position="550"/>
        <end position="758"/>
    </location>
</feature>
<dbReference type="InterPro" id="IPR001932">
    <property type="entry name" value="PPM-type_phosphatase-like_dom"/>
</dbReference>
<feature type="transmembrane region" description="Helical" evidence="2">
    <location>
        <begin position="228"/>
        <end position="246"/>
    </location>
</feature>
<name>A0A9D2M8U9_9FIRM</name>
<dbReference type="Proteomes" id="UP000886803">
    <property type="component" value="Unassembled WGS sequence"/>
</dbReference>
<feature type="transmembrane region" description="Helical" evidence="2">
    <location>
        <begin position="32"/>
        <end position="52"/>
    </location>
</feature>
<dbReference type="InterPro" id="IPR036457">
    <property type="entry name" value="PPM-type-like_dom_sf"/>
</dbReference>
<dbReference type="SMART" id="SM00331">
    <property type="entry name" value="PP2C_SIG"/>
    <property type="match status" value="1"/>
</dbReference>
<reference evidence="4" key="1">
    <citation type="journal article" date="2021" name="PeerJ">
        <title>Extensive microbial diversity within the chicken gut microbiome revealed by metagenomics and culture.</title>
        <authorList>
            <person name="Gilroy R."/>
            <person name="Ravi A."/>
            <person name="Getino M."/>
            <person name="Pursley I."/>
            <person name="Horton D.L."/>
            <person name="Alikhan N.F."/>
            <person name="Baker D."/>
            <person name="Gharbi K."/>
            <person name="Hall N."/>
            <person name="Watson M."/>
            <person name="Adriaenssens E.M."/>
            <person name="Foster-Nyarko E."/>
            <person name="Jarju S."/>
            <person name="Secka A."/>
            <person name="Antonio M."/>
            <person name="Oren A."/>
            <person name="Chaudhuri R.R."/>
            <person name="La Ragione R."/>
            <person name="Hildebrand F."/>
            <person name="Pallen M.J."/>
        </authorList>
    </citation>
    <scope>NUCLEOTIDE SEQUENCE</scope>
    <source>
        <strain evidence="4">ChiBcec8-13705</strain>
    </source>
</reference>
<sequence>MPFFTKETPRAQHPQPTAAPRPPARPAVQGALLWQAGAGAAGCLLAAGQVYGGAAPFGLALALGCPDTWLLPAVAGAVAGSFAFQPLTLALKLTGAIVAAMAGRLACKQAETRSYIGGLAGAGGALLAEQLAVLIAGRAPVADTAAVVLTALGAAAISAGIRKLPHNTAPGLCLWAAMAVACAQRTGLLGLALAAGCGLCTAYAGTLAQSAVLAVAMAAAVTAATPALSYAALAVALGTLGAALLAPGERGRCAAVFLAGCAAGALAAPDAAGALRLLGAAGAGAALCLGCPAKWLRGVFPPPPPPAAAQSLTGAARRLNGIADTLSQIAATVNEVCARQLPPKGESYDFVVEYAARHICQGCERRSLCWVRGYSTAVDGLYALRGVLDARSRVEIEDLPGQLSVCTHPSDLCGAVNHGYRLWCSRRQARARAGVLRSALTEQYSAMASAMAQMAEQLGRAGLPDPRREARLAALFASLGLEPLECSVTADATGRLTADVTVPRVRFSVEEAAALTKEVSRLCRRDFALPDITPCRTVTMLRFGERPLFTPAFGLASRPAPPEMVSGDACSQFCDKAGRAQMLLCDGMGTGKSAAVDGRMAAQLTGQLLRAGFAAESAARLVNVALGLKNAETESGATLDLLTVDLYTGRAGLFKAGAAPSFVVRGAVARMLEAPSLPMGVSEAVEGRSTAFSLSAGDMVVLVSDGALADGADWLMEQLQLEARLHHTPDQVARTLADSAKRRAGARPDDITVAVLQLE</sequence>
<accession>A0A9D2M8U9</accession>
<evidence type="ECO:0000259" key="3">
    <source>
        <dbReference type="SMART" id="SM00331"/>
    </source>
</evidence>
<dbReference type="SUPFAM" id="SSF81606">
    <property type="entry name" value="PP2C-like"/>
    <property type="match status" value="1"/>
</dbReference>
<proteinExistence type="predicted"/>
<feature type="region of interest" description="Disordered" evidence="1">
    <location>
        <begin position="1"/>
        <end position="25"/>
    </location>
</feature>
<dbReference type="InterPro" id="IPR039248">
    <property type="entry name" value="Ptase_RsbX"/>
</dbReference>
<organism evidence="4 5">
    <name type="scientific">Candidatus Gemmiger avicola</name>
    <dbReference type="NCBI Taxonomy" id="2838605"/>
    <lineage>
        <taxon>Bacteria</taxon>
        <taxon>Bacillati</taxon>
        <taxon>Bacillota</taxon>
        <taxon>Clostridia</taxon>
        <taxon>Eubacteriales</taxon>
        <taxon>Gemmiger</taxon>
    </lineage>
</organism>
<keyword evidence="2" id="KW-0472">Membrane</keyword>
<gene>
    <name evidence="4" type="ORF">H9945_10135</name>
</gene>
<dbReference type="Gene3D" id="3.60.40.10">
    <property type="entry name" value="PPM-type phosphatase domain"/>
    <property type="match status" value="1"/>
</dbReference>
<dbReference type="PANTHER" id="PTHR35801">
    <property type="entry name" value="PHOSPHOSERINE PHOSPHATASE RSBX"/>
    <property type="match status" value="1"/>
</dbReference>